<comment type="caution">
    <text evidence="1">The sequence shown here is derived from an EMBL/GenBank/DDBJ whole genome shotgun (WGS) entry which is preliminary data.</text>
</comment>
<reference evidence="1" key="1">
    <citation type="submission" date="2022-06" db="EMBL/GenBank/DDBJ databases">
        <title>Uncovering the hologenomic basis of an extraordinary plant invasion.</title>
        <authorList>
            <person name="Bieker V.C."/>
            <person name="Martin M.D."/>
            <person name="Gilbert T."/>
            <person name="Hodgins K."/>
            <person name="Battlay P."/>
            <person name="Petersen B."/>
            <person name="Wilson J."/>
        </authorList>
    </citation>
    <scope>NUCLEOTIDE SEQUENCE</scope>
    <source>
        <strain evidence="1">AA19_3_7</strain>
        <tissue evidence="1">Leaf</tissue>
    </source>
</reference>
<keyword evidence="2" id="KW-1185">Reference proteome</keyword>
<feature type="non-terminal residue" evidence="1">
    <location>
        <position position="73"/>
    </location>
</feature>
<name>A0AAD5CX56_AMBAR</name>
<sequence>MRWQLYRIISRHLVVIIISSKRTMADDLKLHIKQLYSLTFMRESYKLYIKGMHDRTRRIGESSAVLMNYIRNM</sequence>
<proteinExistence type="predicted"/>
<dbReference type="AlphaFoldDB" id="A0AAD5CX56"/>
<gene>
    <name evidence="1" type="ORF">M8C21_000118</name>
</gene>
<organism evidence="1 2">
    <name type="scientific">Ambrosia artemisiifolia</name>
    <name type="common">Common ragweed</name>
    <dbReference type="NCBI Taxonomy" id="4212"/>
    <lineage>
        <taxon>Eukaryota</taxon>
        <taxon>Viridiplantae</taxon>
        <taxon>Streptophyta</taxon>
        <taxon>Embryophyta</taxon>
        <taxon>Tracheophyta</taxon>
        <taxon>Spermatophyta</taxon>
        <taxon>Magnoliopsida</taxon>
        <taxon>eudicotyledons</taxon>
        <taxon>Gunneridae</taxon>
        <taxon>Pentapetalae</taxon>
        <taxon>asterids</taxon>
        <taxon>campanulids</taxon>
        <taxon>Asterales</taxon>
        <taxon>Asteraceae</taxon>
        <taxon>Asteroideae</taxon>
        <taxon>Heliantheae alliance</taxon>
        <taxon>Heliantheae</taxon>
        <taxon>Ambrosia</taxon>
    </lineage>
</organism>
<accession>A0AAD5CX56</accession>
<protein>
    <submittedName>
        <fullName evidence="1">Uncharacterized protein</fullName>
    </submittedName>
</protein>
<dbReference type="Proteomes" id="UP001206925">
    <property type="component" value="Unassembled WGS sequence"/>
</dbReference>
<dbReference type="EMBL" id="JAMZMK010006501">
    <property type="protein sequence ID" value="KAI7748579.1"/>
    <property type="molecule type" value="Genomic_DNA"/>
</dbReference>
<evidence type="ECO:0000313" key="1">
    <source>
        <dbReference type="EMBL" id="KAI7748579.1"/>
    </source>
</evidence>
<evidence type="ECO:0000313" key="2">
    <source>
        <dbReference type="Proteomes" id="UP001206925"/>
    </source>
</evidence>